<dbReference type="EMBL" id="CAJVCH010181395">
    <property type="protein sequence ID" value="CAG7729613.1"/>
    <property type="molecule type" value="Genomic_DNA"/>
</dbReference>
<dbReference type="AlphaFoldDB" id="A0A8J2K4R2"/>
<reference evidence="1" key="1">
    <citation type="submission" date="2021-06" db="EMBL/GenBank/DDBJ databases">
        <authorList>
            <person name="Hodson N. C."/>
            <person name="Mongue J. A."/>
            <person name="Jaron S. K."/>
        </authorList>
    </citation>
    <scope>NUCLEOTIDE SEQUENCE</scope>
</reference>
<accession>A0A8J2K4R2</accession>
<evidence type="ECO:0000313" key="2">
    <source>
        <dbReference type="Proteomes" id="UP000708208"/>
    </source>
</evidence>
<comment type="caution">
    <text evidence="1">The sequence shown here is derived from an EMBL/GenBank/DDBJ whole genome shotgun (WGS) entry which is preliminary data.</text>
</comment>
<keyword evidence="2" id="KW-1185">Reference proteome</keyword>
<organism evidence="1 2">
    <name type="scientific">Allacma fusca</name>
    <dbReference type="NCBI Taxonomy" id="39272"/>
    <lineage>
        <taxon>Eukaryota</taxon>
        <taxon>Metazoa</taxon>
        <taxon>Ecdysozoa</taxon>
        <taxon>Arthropoda</taxon>
        <taxon>Hexapoda</taxon>
        <taxon>Collembola</taxon>
        <taxon>Symphypleona</taxon>
        <taxon>Sminthuridae</taxon>
        <taxon>Allacma</taxon>
    </lineage>
</organism>
<evidence type="ECO:0000313" key="1">
    <source>
        <dbReference type="EMBL" id="CAG7729613.1"/>
    </source>
</evidence>
<dbReference type="Proteomes" id="UP000708208">
    <property type="component" value="Unassembled WGS sequence"/>
</dbReference>
<proteinExistence type="predicted"/>
<gene>
    <name evidence="1" type="ORF">AFUS01_LOCUS18311</name>
</gene>
<name>A0A8J2K4R2_9HEXA</name>
<protein>
    <submittedName>
        <fullName evidence="1">Uncharacterized protein</fullName>
    </submittedName>
</protein>
<sequence>MQIMYIYTTFHRAFGIFALCSGLLSYVDGRQIWFDHQSASQQQYSSFEELQRLAENPFENNTSVNVTVPLGDTAFLRCKVRNLGERSSLQKYDLTCETSYSRRRRNQEAAAAVKSN</sequence>
<dbReference type="OrthoDB" id="10031887at2759"/>